<evidence type="ECO:0000256" key="2">
    <source>
        <dbReference type="SAM" id="MobiDB-lite"/>
    </source>
</evidence>
<evidence type="ECO:0000313" key="6">
    <source>
        <dbReference type="Proteomes" id="UP000612055"/>
    </source>
</evidence>
<feature type="compositionally biased region" description="Pro residues" evidence="2">
    <location>
        <begin position="72"/>
        <end position="103"/>
    </location>
</feature>
<feature type="chain" id="PRO_5032443852" description="SRCR domain-containing protein" evidence="3">
    <location>
        <begin position="25"/>
        <end position="795"/>
    </location>
</feature>
<dbReference type="Pfam" id="PF00530">
    <property type="entry name" value="SRCR"/>
    <property type="match status" value="1"/>
</dbReference>
<dbReference type="EMBL" id="JAEHOE010000002">
    <property type="protein sequence ID" value="KAG2500949.1"/>
    <property type="molecule type" value="Genomic_DNA"/>
</dbReference>
<dbReference type="PANTHER" id="PTHR48071">
    <property type="entry name" value="SRCR DOMAIN-CONTAINING PROTEIN"/>
    <property type="match status" value="1"/>
</dbReference>
<feature type="domain" description="SRCR" evidence="4">
    <location>
        <begin position="278"/>
        <end position="379"/>
    </location>
</feature>
<dbReference type="GO" id="GO:0016020">
    <property type="term" value="C:membrane"/>
    <property type="evidence" value="ECO:0007669"/>
    <property type="project" value="InterPro"/>
</dbReference>
<organism evidence="5 6">
    <name type="scientific">Edaphochlamys debaryana</name>
    <dbReference type="NCBI Taxonomy" id="47281"/>
    <lineage>
        <taxon>Eukaryota</taxon>
        <taxon>Viridiplantae</taxon>
        <taxon>Chlorophyta</taxon>
        <taxon>core chlorophytes</taxon>
        <taxon>Chlorophyceae</taxon>
        <taxon>CS clade</taxon>
        <taxon>Chlamydomonadales</taxon>
        <taxon>Chlamydomonadales incertae sedis</taxon>
        <taxon>Edaphochlamys</taxon>
    </lineage>
</organism>
<gene>
    <name evidence="5" type="ORF">HYH03_000773</name>
</gene>
<feature type="region of interest" description="Disordered" evidence="2">
    <location>
        <begin position="248"/>
        <end position="276"/>
    </location>
</feature>
<feature type="compositionally biased region" description="Pro residues" evidence="2">
    <location>
        <begin position="735"/>
        <end position="755"/>
    </location>
</feature>
<feature type="signal peptide" evidence="3">
    <location>
        <begin position="1"/>
        <end position="24"/>
    </location>
</feature>
<dbReference type="OrthoDB" id="536461at2759"/>
<proteinExistence type="predicted"/>
<evidence type="ECO:0000259" key="4">
    <source>
        <dbReference type="PROSITE" id="PS50287"/>
    </source>
</evidence>
<keyword evidence="6" id="KW-1185">Reference proteome</keyword>
<evidence type="ECO:0000313" key="5">
    <source>
        <dbReference type="EMBL" id="KAG2500949.1"/>
    </source>
</evidence>
<evidence type="ECO:0000256" key="1">
    <source>
        <dbReference type="ARBA" id="ARBA00023157"/>
    </source>
</evidence>
<dbReference type="InterPro" id="IPR036772">
    <property type="entry name" value="SRCR-like_dom_sf"/>
</dbReference>
<dbReference type="SMART" id="SM00202">
    <property type="entry name" value="SR"/>
    <property type="match status" value="1"/>
</dbReference>
<feature type="region of interest" description="Disordered" evidence="2">
    <location>
        <begin position="28"/>
        <end position="105"/>
    </location>
</feature>
<comment type="caution">
    <text evidence="5">The sequence shown here is derived from an EMBL/GenBank/DDBJ whole genome shotgun (WGS) entry which is preliminary data.</text>
</comment>
<dbReference type="Gene3D" id="3.10.250.10">
    <property type="entry name" value="SRCR-like domain"/>
    <property type="match status" value="2"/>
</dbReference>
<feature type="compositionally biased region" description="Low complexity" evidence="2">
    <location>
        <begin position="756"/>
        <end position="772"/>
    </location>
</feature>
<keyword evidence="1" id="KW-1015">Disulfide bond</keyword>
<evidence type="ECO:0000256" key="3">
    <source>
        <dbReference type="SAM" id="SignalP"/>
    </source>
</evidence>
<dbReference type="AlphaFoldDB" id="A0A836C6H9"/>
<dbReference type="Proteomes" id="UP000612055">
    <property type="component" value="Unassembled WGS sequence"/>
</dbReference>
<dbReference type="PANTHER" id="PTHR48071:SF18">
    <property type="entry name" value="DELETED IN MALIGNANT BRAIN TUMORS 1 PROTEIN-RELATED"/>
    <property type="match status" value="1"/>
</dbReference>
<sequence>MGGPTRWQLAKLFTLALMVGLASAQRRYTVPDAPEPPDDLAPPDSAYPPDGGFPPPADYSDPEYRPARPPRRPPPPLPPPKPRSPPVPPSPPPRPPSPPPPVPLTLRLALGTETRGIVQVREPATGRWAAVCSRNLTLRDMASADARATQAVAQLVCAELGLPALGARLVLPYQDPILKDQNLKAEPAKAAFRDFFPTCANALDVASLSACSGLVVAKGLWGSCQELAARQRLPGVYVPLAVTCEDPAPFAPPNPSQPSLPPPRPNAPPSPPPLPLPIRIVDPTTGELQDGLSSGRLELQWGGRWGTVCFWNKGAFDRALAQYACRYSGLPWEGARYRQMSAEQRTERAAERQQPATALVAQGCSLGDGEGRDATVRCNLLLGSDMTPQVFQPGGPLPEALRLLLLDVATRCNPATGGHRYDALVECRGPQPPPAPAPPLSPVPVRNSIRLNWTEHFPNVYEVRFGVPDDAGQVVWGTACSPPGEYDVTYPDVASTLCSQITGGRHSGGFPVPLDPDLSYSFLPPPEIRRDAPVVLTGLSCAHPGLAEQGVWWLDNVSGCEYEAADPLPSSQLPHCDSSGWCANLLACGDMLVDPRDDTSYIVSLRLTGGATPRSGRLEVVMRHEVSYGWGAVCDDGTFTREHAQAACRDMGLPWQLANLLPTSAAAPPPEGMHVLLSDVDCDSPYAATPTNLTAPRVLSLMRDCTRSRPYAYSPCRADQQAVVIHCTDGSPEAPLEPPPPQEPPPVPSMPPPPAYGAYGTYPPGAYGTPGSVPTYLGEPSPAAGPAHRRRLRSL</sequence>
<reference evidence="5" key="1">
    <citation type="journal article" date="2020" name="bioRxiv">
        <title>Comparative genomics of Chlamydomonas.</title>
        <authorList>
            <person name="Craig R.J."/>
            <person name="Hasan A.R."/>
            <person name="Ness R.W."/>
            <person name="Keightley P.D."/>
        </authorList>
    </citation>
    <scope>NUCLEOTIDE SEQUENCE</scope>
    <source>
        <strain evidence="5">CCAP 11/70</strain>
    </source>
</reference>
<dbReference type="InterPro" id="IPR001190">
    <property type="entry name" value="SRCR"/>
</dbReference>
<feature type="region of interest" description="Disordered" evidence="2">
    <location>
        <begin position="729"/>
        <end position="795"/>
    </location>
</feature>
<dbReference type="PROSITE" id="PS50287">
    <property type="entry name" value="SRCR_2"/>
    <property type="match status" value="3"/>
</dbReference>
<feature type="domain" description="SRCR" evidence="4">
    <location>
        <begin position="106"/>
        <end position="245"/>
    </location>
</feature>
<accession>A0A836C6H9</accession>
<feature type="compositionally biased region" description="Pro residues" evidence="2">
    <location>
        <begin position="249"/>
        <end position="276"/>
    </location>
</feature>
<feature type="domain" description="SRCR" evidence="4">
    <location>
        <begin position="605"/>
        <end position="728"/>
    </location>
</feature>
<dbReference type="SUPFAM" id="SSF56487">
    <property type="entry name" value="SRCR-like"/>
    <property type="match status" value="2"/>
</dbReference>
<name>A0A836C6H9_9CHLO</name>
<keyword evidence="3" id="KW-0732">Signal</keyword>
<protein>
    <recommendedName>
        <fullName evidence="4">SRCR domain-containing protein</fullName>
    </recommendedName>
</protein>